<evidence type="ECO:0000256" key="1">
    <source>
        <dbReference type="ARBA" id="ARBA00003681"/>
    </source>
</evidence>
<dbReference type="InterPro" id="IPR002114">
    <property type="entry name" value="PTS_HPr_Ser_P_site"/>
</dbReference>
<comment type="function">
    <text evidence="1">General (non sugar-specific) component of the phosphoenolpyruvate-dependent sugar phosphotransferase system (sugar PTS). This major carbohydrate active-transport system catalyzes the phosphorylation of incoming sugar substrates concomitantly with their translocation across the cell membrane. The phosphoryl group from phosphoenolpyruvate (PEP) is transferred to the phosphoryl carrier protein HPr by enzyme I. Phospho-HPr then transfers it to the PTS EIIA domain.</text>
</comment>
<evidence type="ECO:0000256" key="5">
    <source>
        <dbReference type="ARBA" id="ARBA00022683"/>
    </source>
</evidence>
<organism evidence="7 8">
    <name type="scientific">Sporomusa malonica</name>
    <dbReference type="NCBI Taxonomy" id="112901"/>
    <lineage>
        <taxon>Bacteria</taxon>
        <taxon>Bacillati</taxon>
        <taxon>Bacillota</taxon>
        <taxon>Negativicutes</taxon>
        <taxon>Selenomonadales</taxon>
        <taxon>Sporomusaceae</taxon>
        <taxon>Sporomusa</taxon>
    </lineage>
</organism>
<dbReference type="PRINTS" id="PR00107">
    <property type="entry name" value="PHOSPHOCPHPR"/>
</dbReference>
<evidence type="ECO:0000259" key="6">
    <source>
        <dbReference type="PROSITE" id="PS51350"/>
    </source>
</evidence>
<dbReference type="PANTHER" id="PTHR33705:SF2">
    <property type="entry name" value="PHOSPHOCARRIER PROTEIN NPR"/>
    <property type="match status" value="1"/>
</dbReference>
<keyword evidence="4" id="KW-0963">Cytoplasm</keyword>
<evidence type="ECO:0000313" key="7">
    <source>
        <dbReference type="EMBL" id="SMC92215.1"/>
    </source>
</evidence>
<dbReference type="RefSeq" id="WP_084576766.1">
    <property type="nucleotide sequence ID" value="NZ_CP155572.1"/>
</dbReference>
<dbReference type="InterPro" id="IPR001020">
    <property type="entry name" value="PTS_HPr_His_P_site"/>
</dbReference>
<sequence length="88" mass="9130">MTEIELVLTNAAGLHARPAAQFVQKAAAFKSKVIIQAGSKTADAKSILAVMGLGLNLGSAFLLKVDGEDEAECAAELKALVERNFGEG</sequence>
<keyword evidence="5" id="KW-0598">Phosphotransferase system</keyword>
<evidence type="ECO:0000256" key="4">
    <source>
        <dbReference type="ARBA" id="ARBA00022490"/>
    </source>
</evidence>
<keyword evidence="8" id="KW-1185">Reference proteome</keyword>
<dbReference type="Gene3D" id="3.30.1340.10">
    <property type="entry name" value="HPr-like"/>
    <property type="match status" value="1"/>
</dbReference>
<dbReference type="PROSITE" id="PS00369">
    <property type="entry name" value="PTS_HPR_HIS"/>
    <property type="match status" value="1"/>
</dbReference>
<dbReference type="Proteomes" id="UP000192738">
    <property type="component" value="Unassembled WGS sequence"/>
</dbReference>
<dbReference type="Pfam" id="PF00381">
    <property type="entry name" value="PTS-HPr"/>
    <property type="match status" value="1"/>
</dbReference>
<proteinExistence type="predicted"/>
<dbReference type="EMBL" id="FWXI01000013">
    <property type="protein sequence ID" value="SMC92215.1"/>
    <property type="molecule type" value="Genomic_DNA"/>
</dbReference>
<dbReference type="PROSITE" id="PS51350">
    <property type="entry name" value="PTS_HPR_DOM"/>
    <property type="match status" value="1"/>
</dbReference>
<dbReference type="PANTHER" id="PTHR33705">
    <property type="entry name" value="PHOSPHOCARRIER PROTEIN HPR"/>
    <property type="match status" value="1"/>
</dbReference>
<dbReference type="GO" id="GO:0005737">
    <property type="term" value="C:cytoplasm"/>
    <property type="evidence" value="ECO:0007669"/>
    <property type="project" value="UniProtKB-SubCell"/>
</dbReference>
<accession>A0A1W2D3T2</accession>
<dbReference type="NCBIfam" id="TIGR01003">
    <property type="entry name" value="PTS_HPr_family"/>
    <property type="match status" value="1"/>
</dbReference>
<evidence type="ECO:0000256" key="3">
    <source>
        <dbReference type="ARBA" id="ARBA00020422"/>
    </source>
</evidence>
<feature type="domain" description="HPr" evidence="6">
    <location>
        <begin position="1"/>
        <end position="88"/>
    </location>
</feature>
<evidence type="ECO:0000313" key="8">
    <source>
        <dbReference type="Proteomes" id="UP000192738"/>
    </source>
</evidence>
<dbReference type="SUPFAM" id="SSF55594">
    <property type="entry name" value="HPr-like"/>
    <property type="match status" value="1"/>
</dbReference>
<dbReference type="AlphaFoldDB" id="A0A1W2D3T2"/>
<evidence type="ECO:0000256" key="2">
    <source>
        <dbReference type="ARBA" id="ARBA00004496"/>
    </source>
</evidence>
<dbReference type="STRING" id="112901.SAMN04488500_11389"/>
<dbReference type="InterPro" id="IPR035895">
    <property type="entry name" value="HPr-like_sf"/>
</dbReference>
<dbReference type="CDD" id="cd00367">
    <property type="entry name" value="PTS-HPr_like"/>
    <property type="match status" value="1"/>
</dbReference>
<gene>
    <name evidence="7" type="ORF">SAMN04488500_11389</name>
</gene>
<dbReference type="GO" id="GO:0009401">
    <property type="term" value="P:phosphoenolpyruvate-dependent sugar phosphotransferase system"/>
    <property type="evidence" value="ECO:0007669"/>
    <property type="project" value="UniProtKB-KW"/>
</dbReference>
<dbReference type="OrthoDB" id="9809047at2"/>
<dbReference type="InterPro" id="IPR050399">
    <property type="entry name" value="HPr"/>
</dbReference>
<name>A0A1W2D3T2_9FIRM</name>
<protein>
    <recommendedName>
        <fullName evidence="3">Phosphocarrier protein HPr</fullName>
    </recommendedName>
</protein>
<dbReference type="PROSITE" id="PS00589">
    <property type="entry name" value="PTS_HPR_SER"/>
    <property type="match status" value="1"/>
</dbReference>
<dbReference type="InterPro" id="IPR000032">
    <property type="entry name" value="HPr-like"/>
</dbReference>
<comment type="subcellular location">
    <subcellularLocation>
        <location evidence="2">Cytoplasm</location>
    </subcellularLocation>
</comment>
<reference evidence="7 8" key="1">
    <citation type="submission" date="2017-04" db="EMBL/GenBank/DDBJ databases">
        <authorList>
            <person name="Afonso C.L."/>
            <person name="Miller P.J."/>
            <person name="Scott M.A."/>
            <person name="Spackman E."/>
            <person name="Goraichik I."/>
            <person name="Dimitrov K.M."/>
            <person name="Suarez D.L."/>
            <person name="Swayne D.E."/>
        </authorList>
    </citation>
    <scope>NUCLEOTIDE SEQUENCE [LARGE SCALE GENOMIC DNA]</scope>
    <source>
        <strain evidence="7 8">DSM 5090</strain>
    </source>
</reference>